<dbReference type="PIRSF" id="PIRSF005578">
    <property type="entry name" value="TlyA"/>
    <property type="match status" value="1"/>
</dbReference>
<dbReference type="Proteomes" id="UP000886818">
    <property type="component" value="Chromosome"/>
</dbReference>
<dbReference type="Pfam" id="PF01479">
    <property type="entry name" value="S4"/>
    <property type="match status" value="1"/>
</dbReference>
<dbReference type="NCBIfam" id="TIGR00478">
    <property type="entry name" value="tly"/>
    <property type="match status" value="1"/>
</dbReference>
<accession>A0ABX8RAE4</accession>
<sequence length="271" mass="30417">MGEKNRLDILLVEKGFFDSREKAKKNIMAGIVFVDNQRVDKPGTKVNLDAKIEIKGKVMPYVSRGGLKLEKAIKEFNIDLNNKKALDIGASTGGFTDCMLINGAKKVFSIDVGYGQLAWKLRQDERVISMERTNIRYVTKEDINEEIDFASIDVSFISLKLVLPVVKGLIKENGEIVCLIKPQFEAGREKVGKKGVVRDIKVHKEVIYHVLSFALDIGFTLEGLSFSPIKGPEGNIEYLAYLINKKMNNKIDLESIIQSVVSKSHDILDKR</sequence>
<evidence type="ECO:0000313" key="4">
    <source>
        <dbReference type="EMBL" id="QXM06030.1"/>
    </source>
</evidence>
<dbReference type="PANTHER" id="PTHR32319">
    <property type="entry name" value="BACTERIAL HEMOLYSIN-LIKE PROTEIN"/>
    <property type="match status" value="1"/>
</dbReference>
<dbReference type="GO" id="GO:0032259">
    <property type="term" value="P:methylation"/>
    <property type="evidence" value="ECO:0007669"/>
    <property type="project" value="UniProtKB-KW"/>
</dbReference>
<feature type="domain" description="RNA-binding S4" evidence="3">
    <location>
        <begin position="5"/>
        <end position="70"/>
    </location>
</feature>
<dbReference type="Pfam" id="PF01728">
    <property type="entry name" value="FtsJ"/>
    <property type="match status" value="1"/>
</dbReference>
<keyword evidence="4" id="KW-0489">Methyltransferase</keyword>
<keyword evidence="4" id="KW-0808">Transferase</keyword>
<evidence type="ECO:0000256" key="1">
    <source>
        <dbReference type="ARBA" id="ARBA00022884"/>
    </source>
</evidence>
<dbReference type="RefSeq" id="WP_218282727.1">
    <property type="nucleotide sequence ID" value="NZ_CP078093.1"/>
</dbReference>
<dbReference type="InterPro" id="IPR002942">
    <property type="entry name" value="S4_RNA-bd"/>
</dbReference>
<dbReference type="InterPro" id="IPR002877">
    <property type="entry name" value="RNA_MeTrfase_FtsJ_dom"/>
</dbReference>
<name>A0ABX8RAE4_9CLOT</name>
<dbReference type="CDD" id="cd00165">
    <property type="entry name" value="S4"/>
    <property type="match status" value="1"/>
</dbReference>
<dbReference type="PROSITE" id="PS50889">
    <property type="entry name" value="S4"/>
    <property type="match status" value="1"/>
</dbReference>
<dbReference type="InterPro" id="IPR047048">
    <property type="entry name" value="TlyA"/>
</dbReference>
<dbReference type="InterPro" id="IPR004538">
    <property type="entry name" value="Hemolysin_A/TlyA"/>
</dbReference>
<protein>
    <submittedName>
        <fullName evidence="4">TlyA family RNA methyltransferase</fullName>
    </submittedName>
</protein>
<dbReference type="PANTHER" id="PTHR32319:SF0">
    <property type="entry name" value="BACTERIAL HEMOLYSIN-LIKE PROTEIN"/>
    <property type="match status" value="1"/>
</dbReference>
<evidence type="ECO:0000259" key="3">
    <source>
        <dbReference type="SMART" id="SM00363"/>
    </source>
</evidence>
<keyword evidence="1 2" id="KW-0694">RNA-binding</keyword>
<proteinExistence type="predicted"/>
<dbReference type="GO" id="GO:0008168">
    <property type="term" value="F:methyltransferase activity"/>
    <property type="evidence" value="ECO:0007669"/>
    <property type="project" value="UniProtKB-KW"/>
</dbReference>
<dbReference type="SMART" id="SM00363">
    <property type="entry name" value="S4"/>
    <property type="match status" value="1"/>
</dbReference>
<gene>
    <name evidence="4" type="ORF">KVH43_11845</name>
</gene>
<evidence type="ECO:0000313" key="5">
    <source>
        <dbReference type="Proteomes" id="UP000886818"/>
    </source>
</evidence>
<dbReference type="EMBL" id="CP078093">
    <property type="protein sequence ID" value="QXM06030.1"/>
    <property type="molecule type" value="Genomic_DNA"/>
</dbReference>
<keyword evidence="5" id="KW-1185">Reference proteome</keyword>
<evidence type="ECO:0000256" key="2">
    <source>
        <dbReference type="PROSITE-ProRule" id="PRU00182"/>
    </source>
</evidence>
<reference evidence="4" key="1">
    <citation type="submission" date="2021-07" db="EMBL/GenBank/DDBJ databases">
        <title>Complete genome sequence of Crassaminicella sp. 143-21, isolated from a deep-sea hydrothermal vent.</title>
        <authorList>
            <person name="Li X."/>
        </authorList>
    </citation>
    <scope>NUCLEOTIDE SEQUENCE</scope>
    <source>
        <strain evidence="4">143-21</strain>
    </source>
</reference>
<organism evidence="4 5">
    <name type="scientific">Crassaminicella indica</name>
    <dbReference type="NCBI Taxonomy" id="2855394"/>
    <lineage>
        <taxon>Bacteria</taxon>
        <taxon>Bacillati</taxon>
        <taxon>Bacillota</taxon>
        <taxon>Clostridia</taxon>
        <taxon>Eubacteriales</taxon>
        <taxon>Clostridiaceae</taxon>
        <taxon>Crassaminicella</taxon>
    </lineage>
</organism>